<dbReference type="InterPro" id="IPR038920">
    <property type="entry name" value="At3g05675-like"/>
</dbReference>
<evidence type="ECO:0008006" key="2">
    <source>
        <dbReference type="Google" id="ProtNLM"/>
    </source>
</evidence>
<comment type="caution">
    <text evidence="1">The sequence shown here is derived from an EMBL/GenBank/DDBJ whole genome shotgun (WGS) entry which is preliminary data.</text>
</comment>
<evidence type="ECO:0000313" key="1">
    <source>
        <dbReference type="EMBL" id="TKS08033.1"/>
    </source>
</evidence>
<name>A0A4U5QCH6_POPAL</name>
<accession>A0A4U5QCH6</accession>
<organism evidence="1">
    <name type="scientific">Populus alba</name>
    <name type="common">White poplar</name>
    <dbReference type="NCBI Taxonomy" id="43335"/>
    <lineage>
        <taxon>Eukaryota</taxon>
        <taxon>Viridiplantae</taxon>
        <taxon>Streptophyta</taxon>
        <taxon>Embryophyta</taxon>
        <taxon>Tracheophyta</taxon>
        <taxon>Spermatophyta</taxon>
        <taxon>Magnoliopsida</taxon>
        <taxon>eudicotyledons</taxon>
        <taxon>Gunneridae</taxon>
        <taxon>Pentapetalae</taxon>
        <taxon>rosids</taxon>
        <taxon>fabids</taxon>
        <taxon>Malpighiales</taxon>
        <taxon>Salicaceae</taxon>
        <taxon>Saliceae</taxon>
        <taxon>Populus</taxon>
    </lineage>
</organism>
<dbReference type="STRING" id="43335.A0A4U5QCH6"/>
<protein>
    <recommendedName>
        <fullName evidence="2">1,8-cineole synthase</fullName>
    </recommendedName>
</protein>
<sequence length="387" mass="43780">MGMMETSPTTIAPLLIRNVATTIFIFADKSLVTLAQKYKLLEHIRYLLVTSFLFFLRLLPSLFPSLNPSDQDHNNNNFHQYHPLKPPKSENYLPSSSFGDSGIARALTQLLSIVNDIPVSSRKYEIVRSLAEKLIDDNHKENFEALREVNRGVLSAAFSRTLSQLEAAMMEIGRDGGENGGSRTGPVNDRLNRVLKAVRAVRDRSWARFGRGGEGLDRSAEKLAAELLWLGQKLATCGCGEEAVWRWASASNMAWLALSAEARLQGSLVKVSAFLFKQAKELGLEETEEGQREQERQTMMKMMMSWLPLLCRASNGSDAPVLSVRERAELERTLEEMIDRLEHEEEQEEVLSLWLHHFTYSPSSDWPNLHASYARWCTASRKLLILK</sequence>
<proteinExistence type="predicted"/>
<dbReference type="PANTHER" id="PTHR31060">
    <property type="entry name" value="OSJNBA0011J08.25 PROTEIN-RELATED"/>
    <property type="match status" value="1"/>
</dbReference>
<dbReference type="UniPathway" id="UPA00143"/>
<dbReference type="EMBL" id="RCHU01000306">
    <property type="protein sequence ID" value="TKS08033.1"/>
    <property type="molecule type" value="Genomic_DNA"/>
</dbReference>
<gene>
    <name evidence="1" type="ORF">D5086_0000106830</name>
</gene>
<dbReference type="GO" id="GO:0016567">
    <property type="term" value="P:protein ubiquitination"/>
    <property type="evidence" value="ECO:0007669"/>
    <property type="project" value="UniProtKB-UniPathway"/>
</dbReference>
<dbReference type="PANTHER" id="PTHR31060:SF4">
    <property type="entry name" value="1,8-CINEOLE SYNTHASE"/>
    <property type="match status" value="1"/>
</dbReference>
<reference evidence="1" key="1">
    <citation type="submission" date="2018-10" db="EMBL/GenBank/DDBJ databases">
        <title>Population genomic analysis revealed the cold adaptation of white poplar.</title>
        <authorList>
            <person name="Liu Y.-J."/>
        </authorList>
    </citation>
    <scope>NUCLEOTIDE SEQUENCE [LARGE SCALE GENOMIC DNA]</scope>
    <source>
        <strain evidence="1">PAL-ZL1</strain>
    </source>
</reference>
<dbReference type="AlphaFoldDB" id="A0A4U5QCH6"/>